<evidence type="ECO:0000313" key="3">
    <source>
        <dbReference type="Proteomes" id="UP001059672"/>
    </source>
</evidence>
<accession>A0ABY5HCL9</accession>
<dbReference type="Pfam" id="PF01878">
    <property type="entry name" value="EVE"/>
    <property type="match status" value="1"/>
</dbReference>
<keyword evidence="3" id="KW-1185">Reference proteome</keyword>
<dbReference type="CDD" id="cd21133">
    <property type="entry name" value="EVE"/>
    <property type="match status" value="1"/>
</dbReference>
<dbReference type="InterPro" id="IPR047197">
    <property type="entry name" value="THYN1-like_EVE"/>
</dbReference>
<dbReference type="InterPro" id="IPR052181">
    <property type="entry name" value="5hmC_binding"/>
</dbReference>
<dbReference type="PANTHER" id="PTHR14087">
    <property type="entry name" value="THYMOCYTE NUCLEAR PROTEIN 1"/>
    <property type="match status" value="1"/>
</dbReference>
<dbReference type="InterPro" id="IPR015947">
    <property type="entry name" value="PUA-like_sf"/>
</dbReference>
<dbReference type="Proteomes" id="UP001059672">
    <property type="component" value="Chromosome"/>
</dbReference>
<evidence type="ECO:0000313" key="2">
    <source>
        <dbReference type="EMBL" id="UTW09719.1"/>
    </source>
</evidence>
<organism evidence="2 3">
    <name type="scientific">Pseudomonas benzenivorans</name>
    <dbReference type="NCBI Taxonomy" id="556533"/>
    <lineage>
        <taxon>Bacteria</taxon>
        <taxon>Pseudomonadati</taxon>
        <taxon>Pseudomonadota</taxon>
        <taxon>Gammaproteobacteria</taxon>
        <taxon>Pseudomonadales</taxon>
        <taxon>Pseudomonadaceae</taxon>
        <taxon>Pseudomonas</taxon>
    </lineage>
</organism>
<proteinExistence type="predicted"/>
<dbReference type="Gene3D" id="3.10.590.10">
    <property type="entry name" value="ph1033 like domains"/>
    <property type="match status" value="1"/>
</dbReference>
<dbReference type="RefSeq" id="WP_255840377.1">
    <property type="nucleotide sequence ID" value="NZ_CP073346.1"/>
</dbReference>
<dbReference type="EMBL" id="CP073346">
    <property type="protein sequence ID" value="UTW09719.1"/>
    <property type="molecule type" value="Genomic_DNA"/>
</dbReference>
<dbReference type="SUPFAM" id="SSF88697">
    <property type="entry name" value="PUA domain-like"/>
    <property type="match status" value="1"/>
</dbReference>
<gene>
    <name evidence="2" type="ORF">KDW96_10610</name>
</gene>
<protein>
    <submittedName>
        <fullName evidence="2">EVE domain-containing protein</fullName>
    </submittedName>
</protein>
<dbReference type="InterPro" id="IPR002740">
    <property type="entry name" value="EVE_domain"/>
</dbReference>
<name>A0ABY5HCL9_9PSED</name>
<dbReference type="PANTHER" id="PTHR14087:SF7">
    <property type="entry name" value="THYMOCYTE NUCLEAR PROTEIN 1"/>
    <property type="match status" value="1"/>
</dbReference>
<reference evidence="2" key="1">
    <citation type="submission" date="2021-04" db="EMBL/GenBank/DDBJ databases">
        <title>Oceanospirillales bacteria with DddD are important DMSP degraders in coastal seawater.</title>
        <authorList>
            <person name="Liu J."/>
        </authorList>
    </citation>
    <scope>NUCLEOTIDE SEQUENCE</scope>
    <source>
        <strain evidence="2">D13-4</strain>
    </source>
</reference>
<evidence type="ECO:0000259" key="1">
    <source>
        <dbReference type="Pfam" id="PF01878"/>
    </source>
</evidence>
<feature type="domain" description="EVE" evidence="1">
    <location>
        <begin position="3"/>
        <end position="147"/>
    </location>
</feature>
<sequence>MPYWLMKSEPDELSIFDLQRLGETRWDGVRNYQARNFLRQMQAGDSFFFYHSSCPEPGIAGIARISRPAYADPTALDPQSHYFDAKASAEKNPWSAVDVSFVEAFARVIPLAELKQQSALLELPLVQRGSRLSVMPVSAEHWSAILALR</sequence>